<sequence>MSRAVAMAAALALALAGCSGGGGGGGGTAKSGDAPPLVIHAVDAGTFQEDFNPYHLEGVNFGTSGMIHETLMYFNKLKPGEVTPWLALEHEWSKKGKAVTFTLRQGVKWSDGQPFTADDVAFTFDMLKKHASLNRSALDIAGTEVLAPDKVRIDFGATSYAKLYDIAGASPIVPKHIWEKENDPATFTNPKPVGTGPYTLSKFSSQLYELVKNPSYWQPGKPEVPVLRFPAYTANALQTALQQGEVDWAGAFVPDIDKIYVQGKPEQNKYFFPPEGLVNLLPNLTHPVLGKPEVRQAISLAIDRDKIVKVAERGYTTVAHPTGVTMPGGEAYVPEEYRDAAFKVDIAKAKELLKGIDPAQLKFQLLVPSPYTDWVNAAQLIREDLAKIGITVETRGVAFQDWVSKVGKGDYDLSIRGTQAGPTPYFQLRTLLYGKLATPVGEPATGNYQRWKDETTDKLIAEYAATEDLAEQQAATQGLGKIMVEKLPALPLFYSPSWAQYRTDKYVGWPSEQDPYAMPSPYTSPDAAVVLLRLKPAGT</sequence>
<dbReference type="Gene3D" id="3.10.105.10">
    <property type="entry name" value="Dipeptide-binding Protein, Domain 3"/>
    <property type="match status" value="1"/>
</dbReference>
<organism evidence="4 5">
    <name type="scientific">Nonomuraea salmonea</name>
    <dbReference type="NCBI Taxonomy" id="46181"/>
    <lineage>
        <taxon>Bacteria</taxon>
        <taxon>Bacillati</taxon>
        <taxon>Actinomycetota</taxon>
        <taxon>Actinomycetes</taxon>
        <taxon>Streptosporangiales</taxon>
        <taxon>Streptosporangiaceae</taxon>
        <taxon>Nonomuraea</taxon>
    </lineage>
</organism>
<feature type="signal peptide" evidence="2">
    <location>
        <begin position="1"/>
        <end position="21"/>
    </location>
</feature>
<evidence type="ECO:0000259" key="3">
    <source>
        <dbReference type="Pfam" id="PF00496"/>
    </source>
</evidence>
<dbReference type="PIRSF" id="PIRSF002741">
    <property type="entry name" value="MppA"/>
    <property type="match status" value="1"/>
</dbReference>
<evidence type="ECO:0000313" key="5">
    <source>
        <dbReference type="Proteomes" id="UP001589568"/>
    </source>
</evidence>
<proteinExistence type="predicted"/>
<evidence type="ECO:0000256" key="2">
    <source>
        <dbReference type="SAM" id="SignalP"/>
    </source>
</evidence>
<dbReference type="InterPro" id="IPR030678">
    <property type="entry name" value="Peptide/Ni-bd"/>
</dbReference>
<dbReference type="PANTHER" id="PTHR30290">
    <property type="entry name" value="PERIPLASMIC BINDING COMPONENT OF ABC TRANSPORTER"/>
    <property type="match status" value="1"/>
</dbReference>
<dbReference type="InterPro" id="IPR039424">
    <property type="entry name" value="SBP_5"/>
</dbReference>
<dbReference type="PROSITE" id="PS51257">
    <property type="entry name" value="PROKAR_LIPOPROTEIN"/>
    <property type="match status" value="1"/>
</dbReference>
<dbReference type="SUPFAM" id="SSF53850">
    <property type="entry name" value="Periplasmic binding protein-like II"/>
    <property type="match status" value="1"/>
</dbReference>
<dbReference type="EMBL" id="JBHMCF010000046">
    <property type="protein sequence ID" value="MFB9476188.1"/>
    <property type="molecule type" value="Genomic_DNA"/>
</dbReference>
<gene>
    <name evidence="4" type="ORF">ACFFR3_42400</name>
</gene>
<keyword evidence="5" id="KW-1185">Reference proteome</keyword>
<dbReference type="CDD" id="cd08509">
    <property type="entry name" value="PBP2_TmCBP_oligosaccharides_like"/>
    <property type="match status" value="1"/>
</dbReference>
<evidence type="ECO:0000256" key="1">
    <source>
        <dbReference type="ARBA" id="ARBA00022729"/>
    </source>
</evidence>
<reference evidence="4 5" key="1">
    <citation type="submission" date="2024-09" db="EMBL/GenBank/DDBJ databases">
        <authorList>
            <person name="Sun Q."/>
            <person name="Mori K."/>
        </authorList>
    </citation>
    <scope>NUCLEOTIDE SEQUENCE [LARGE SCALE GENOMIC DNA]</scope>
    <source>
        <strain evidence="4 5">JCM 3324</strain>
    </source>
</reference>
<dbReference type="Pfam" id="PF00496">
    <property type="entry name" value="SBP_bac_5"/>
    <property type="match status" value="1"/>
</dbReference>
<feature type="chain" id="PRO_5045847961" evidence="2">
    <location>
        <begin position="22"/>
        <end position="539"/>
    </location>
</feature>
<accession>A0ABV5P0V7</accession>
<dbReference type="RefSeq" id="WP_364381763.1">
    <property type="nucleotide sequence ID" value="NZ_JBHMCF010000046.1"/>
</dbReference>
<dbReference type="PANTHER" id="PTHR30290:SF64">
    <property type="entry name" value="ABC TRANSPORTER PERIPLASMIC BINDING PROTEIN"/>
    <property type="match status" value="1"/>
</dbReference>
<dbReference type="InterPro" id="IPR000914">
    <property type="entry name" value="SBP_5_dom"/>
</dbReference>
<name>A0ABV5P0V7_9ACTN</name>
<dbReference type="Gene3D" id="3.90.76.10">
    <property type="entry name" value="Dipeptide-binding Protein, Domain 1"/>
    <property type="match status" value="1"/>
</dbReference>
<feature type="domain" description="Solute-binding protein family 5" evidence="3">
    <location>
        <begin position="81"/>
        <end position="432"/>
    </location>
</feature>
<comment type="caution">
    <text evidence="4">The sequence shown here is derived from an EMBL/GenBank/DDBJ whole genome shotgun (WGS) entry which is preliminary data.</text>
</comment>
<dbReference type="Gene3D" id="3.40.190.10">
    <property type="entry name" value="Periplasmic binding protein-like II"/>
    <property type="match status" value="1"/>
</dbReference>
<keyword evidence="1 2" id="KW-0732">Signal</keyword>
<protein>
    <submittedName>
        <fullName evidence="4">ABC transporter substrate-binding protein</fullName>
    </submittedName>
</protein>
<dbReference type="Proteomes" id="UP001589568">
    <property type="component" value="Unassembled WGS sequence"/>
</dbReference>
<evidence type="ECO:0000313" key="4">
    <source>
        <dbReference type="EMBL" id="MFB9476188.1"/>
    </source>
</evidence>